<protein>
    <submittedName>
        <fullName evidence="2">Uncharacterized protein</fullName>
    </submittedName>
</protein>
<sequence>MKRLSSRHIPSLWVIDQALDTPQRLVSGLTDLRNVQHFVDKFRLELDVSDKTAVAIVVMFDETATNLVKCSIESITEVGDEIIPEESVEESAGLSTVDTRADVQTPRLKRLARHPSVSTPSKPTEDEKNKRVDLEDSDAEMSCPSSDAQEDANGICPSEKRKKKRLVHNTY</sequence>
<dbReference type="InterPro" id="IPR012340">
    <property type="entry name" value="NA-bd_OB-fold"/>
</dbReference>
<feature type="compositionally biased region" description="Basic residues" evidence="1">
    <location>
        <begin position="160"/>
        <end position="171"/>
    </location>
</feature>
<feature type="compositionally biased region" description="Basic and acidic residues" evidence="1">
    <location>
        <begin position="123"/>
        <end position="134"/>
    </location>
</feature>
<feature type="region of interest" description="Disordered" evidence="1">
    <location>
        <begin position="83"/>
        <end position="171"/>
    </location>
</feature>
<evidence type="ECO:0000313" key="3">
    <source>
        <dbReference type="Proteomes" id="UP001151760"/>
    </source>
</evidence>
<proteinExistence type="predicted"/>
<gene>
    <name evidence="2" type="ORF">Tco_1132356</name>
</gene>
<dbReference type="Gene3D" id="2.40.50.140">
    <property type="entry name" value="Nucleic acid-binding proteins"/>
    <property type="match status" value="1"/>
</dbReference>
<dbReference type="EMBL" id="BQNB010021775">
    <property type="protein sequence ID" value="GJU09960.1"/>
    <property type="molecule type" value="Genomic_DNA"/>
</dbReference>
<accession>A0ABQ5JBN4</accession>
<evidence type="ECO:0000313" key="2">
    <source>
        <dbReference type="EMBL" id="GJU09960.1"/>
    </source>
</evidence>
<evidence type="ECO:0000256" key="1">
    <source>
        <dbReference type="SAM" id="MobiDB-lite"/>
    </source>
</evidence>
<reference evidence="2" key="1">
    <citation type="journal article" date="2022" name="Int. J. Mol. Sci.">
        <title>Draft Genome of Tanacetum Coccineum: Genomic Comparison of Closely Related Tanacetum-Family Plants.</title>
        <authorList>
            <person name="Yamashiro T."/>
            <person name="Shiraishi A."/>
            <person name="Nakayama K."/>
            <person name="Satake H."/>
        </authorList>
    </citation>
    <scope>NUCLEOTIDE SEQUENCE</scope>
</reference>
<keyword evidence="3" id="KW-1185">Reference proteome</keyword>
<dbReference type="Proteomes" id="UP001151760">
    <property type="component" value="Unassembled WGS sequence"/>
</dbReference>
<organism evidence="2 3">
    <name type="scientific">Tanacetum coccineum</name>
    <dbReference type="NCBI Taxonomy" id="301880"/>
    <lineage>
        <taxon>Eukaryota</taxon>
        <taxon>Viridiplantae</taxon>
        <taxon>Streptophyta</taxon>
        <taxon>Embryophyta</taxon>
        <taxon>Tracheophyta</taxon>
        <taxon>Spermatophyta</taxon>
        <taxon>Magnoliopsida</taxon>
        <taxon>eudicotyledons</taxon>
        <taxon>Gunneridae</taxon>
        <taxon>Pentapetalae</taxon>
        <taxon>asterids</taxon>
        <taxon>campanulids</taxon>
        <taxon>Asterales</taxon>
        <taxon>Asteraceae</taxon>
        <taxon>Asteroideae</taxon>
        <taxon>Anthemideae</taxon>
        <taxon>Anthemidinae</taxon>
        <taxon>Tanacetum</taxon>
    </lineage>
</organism>
<reference evidence="2" key="2">
    <citation type="submission" date="2022-01" db="EMBL/GenBank/DDBJ databases">
        <authorList>
            <person name="Yamashiro T."/>
            <person name="Shiraishi A."/>
            <person name="Satake H."/>
            <person name="Nakayama K."/>
        </authorList>
    </citation>
    <scope>NUCLEOTIDE SEQUENCE</scope>
</reference>
<comment type="caution">
    <text evidence="2">The sequence shown here is derived from an EMBL/GenBank/DDBJ whole genome shotgun (WGS) entry which is preliminary data.</text>
</comment>
<name>A0ABQ5JBN4_9ASTR</name>